<dbReference type="AlphaFoldDB" id="A0A939B4P5"/>
<dbReference type="SUPFAM" id="SSF55729">
    <property type="entry name" value="Acyl-CoA N-acyltransferases (Nat)"/>
    <property type="match status" value="1"/>
</dbReference>
<evidence type="ECO:0000313" key="2">
    <source>
        <dbReference type="EMBL" id="MBM6661242.1"/>
    </source>
</evidence>
<dbReference type="Pfam" id="PF13302">
    <property type="entry name" value="Acetyltransf_3"/>
    <property type="match status" value="1"/>
</dbReference>
<gene>
    <name evidence="2" type="ORF">H6B30_05650</name>
</gene>
<dbReference type="Proteomes" id="UP000764045">
    <property type="component" value="Unassembled WGS sequence"/>
</dbReference>
<dbReference type="InterPro" id="IPR051531">
    <property type="entry name" value="N-acetyltransferase"/>
</dbReference>
<evidence type="ECO:0000259" key="1">
    <source>
        <dbReference type="PROSITE" id="PS51186"/>
    </source>
</evidence>
<dbReference type="PROSITE" id="PS51186">
    <property type="entry name" value="GNAT"/>
    <property type="match status" value="1"/>
</dbReference>
<dbReference type="PANTHER" id="PTHR43792">
    <property type="entry name" value="GNAT FAMILY, PUTATIVE (AFU_ORTHOLOGUE AFUA_3G00765)-RELATED-RELATED"/>
    <property type="match status" value="1"/>
</dbReference>
<dbReference type="InterPro" id="IPR000182">
    <property type="entry name" value="GNAT_dom"/>
</dbReference>
<keyword evidence="3" id="KW-1185">Reference proteome</keyword>
<protein>
    <submittedName>
        <fullName evidence="2">GNAT family N-acetyltransferase</fullName>
    </submittedName>
</protein>
<name>A0A939B4P5_9BACT</name>
<proteinExistence type="predicted"/>
<dbReference type="EMBL" id="JACJJL010000007">
    <property type="protein sequence ID" value="MBM6661242.1"/>
    <property type="molecule type" value="Genomic_DNA"/>
</dbReference>
<accession>A0A939B4P5</accession>
<reference evidence="2 3" key="1">
    <citation type="journal article" date="2021" name="Sci. Rep.">
        <title>The distribution of antibiotic resistance genes in chicken gut microbiota commensals.</title>
        <authorList>
            <person name="Juricova H."/>
            <person name="Matiasovicova J."/>
            <person name="Kubasova T."/>
            <person name="Cejkova D."/>
            <person name="Rychlik I."/>
        </authorList>
    </citation>
    <scope>NUCLEOTIDE SEQUENCE [LARGE SCALE GENOMIC DNA]</scope>
    <source>
        <strain evidence="2 3">An819</strain>
    </source>
</reference>
<evidence type="ECO:0000313" key="3">
    <source>
        <dbReference type="Proteomes" id="UP000764045"/>
    </source>
</evidence>
<dbReference type="RefSeq" id="WP_205108760.1">
    <property type="nucleotide sequence ID" value="NZ_JACJJL010000007.1"/>
</dbReference>
<feature type="domain" description="N-acetyltransferase" evidence="1">
    <location>
        <begin position="11"/>
        <end position="173"/>
    </location>
</feature>
<dbReference type="InterPro" id="IPR016181">
    <property type="entry name" value="Acyl_CoA_acyltransferase"/>
</dbReference>
<dbReference type="PANTHER" id="PTHR43792:SF1">
    <property type="entry name" value="N-ACETYLTRANSFERASE DOMAIN-CONTAINING PROTEIN"/>
    <property type="match status" value="1"/>
</dbReference>
<comment type="caution">
    <text evidence="2">The sequence shown here is derived from an EMBL/GenBank/DDBJ whole genome shotgun (WGS) entry which is preliminary data.</text>
</comment>
<organism evidence="2 3">
    <name type="scientific">Marseilla massiliensis</name>
    <dbReference type="NCBI Taxonomy" id="1841864"/>
    <lineage>
        <taxon>Bacteria</taxon>
        <taxon>Pseudomonadati</taxon>
        <taxon>Bacteroidota</taxon>
        <taxon>Bacteroidia</taxon>
        <taxon>Bacteroidales</taxon>
        <taxon>Prevotellaceae</taxon>
        <taxon>Marseilla</taxon>
    </lineage>
</organism>
<dbReference type="Gene3D" id="3.40.630.30">
    <property type="match status" value="1"/>
</dbReference>
<sequence>MDRLVLSTARLMVREMSPSDLLPLAAILQDDGVMYAYGGAFSAAETEAWLDKQLRRYAELGFGLWAVCLNDTGEMIGQCGITMQEYNDLTVPEIGYLFARRHWHNGYAAEAAMACRCYGMANLHFNRLYSIIRITNVASQKVAFRIGMRPEGTIVRHYRGQYMRHIVFSAGID</sequence>
<dbReference type="GO" id="GO:0016747">
    <property type="term" value="F:acyltransferase activity, transferring groups other than amino-acyl groups"/>
    <property type="evidence" value="ECO:0007669"/>
    <property type="project" value="InterPro"/>
</dbReference>